<protein>
    <recommendedName>
        <fullName evidence="5">Dual-action ribosomal maturation protein DarP</fullName>
    </recommendedName>
    <alternativeName>
        <fullName evidence="5">Large ribosomal subunit assembly factor DarP</fullName>
    </alternativeName>
</protein>
<evidence type="ECO:0000313" key="8">
    <source>
        <dbReference type="Proteomes" id="UP000004105"/>
    </source>
</evidence>
<evidence type="ECO:0000256" key="2">
    <source>
        <dbReference type="ARBA" id="ARBA00022517"/>
    </source>
</evidence>
<keyword evidence="2 5" id="KW-0690">Ribosome biogenesis</keyword>
<dbReference type="Gene3D" id="1.10.60.30">
    <property type="entry name" value="PSPTO4464-like domains"/>
    <property type="match status" value="2"/>
</dbReference>
<comment type="caution">
    <text evidence="7">The sequence shown here is derived from an EMBL/GenBank/DDBJ whole genome shotgun (WGS) entry which is preliminary data.</text>
</comment>
<dbReference type="GO" id="GO:0019843">
    <property type="term" value="F:rRNA binding"/>
    <property type="evidence" value="ECO:0007669"/>
    <property type="project" value="UniProtKB-UniRule"/>
</dbReference>
<organism evidence="7 8">
    <name type="scientific">Neisseria bacilliformis ATCC BAA-1200</name>
    <dbReference type="NCBI Taxonomy" id="888742"/>
    <lineage>
        <taxon>Bacteria</taxon>
        <taxon>Pseudomonadati</taxon>
        <taxon>Pseudomonadota</taxon>
        <taxon>Betaproteobacteria</taxon>
        <taxon>Neisseriales</taxon>
        <taxon>Neisseriaceae</taxon>
        <taxon>Neisseria</taxon>
    </lineage>
</organism>
<dbReference type="SUPFAM" id="SSF158710">
    <property type="entry name" value="PSPTO4464-like"/>
    <property type="match status" value="1"/>
</dbReference>
<comment type="similarity">
    <text evidence="5">Belongs to the DarP family.</text>
</comment>
<dbReference type="GO" id="GO:0005737">
    <property type="term" value="C:cytoplasm"/>
    <property type="evidence" value="ECO:0007669"/>
    <property type="project" value="UniProtKB-SubCell"/>
</dbReference>
<gene>
    <name evidence="5" type="primary">darP</name>
    <name evidence="7" type="ORF">HMPREF9123_0700</name>
</gene>
<dbReference type="NCBIfam" id="NF003593">
    <property type="entry name" value="PRK05255.1-1"/>
    <property type="match status" value="1"/>
</dbReference>
<keyword evidence="4 5" id="KW-0694">RNA-binding</keyword>
<keyword evidence="3 5" id="KW-0699">rRNA-binding</keyword>
<evidence type="ECO:0000256" key="1">
    <source>
        <dbReference type="ARBA" id="ARBA00022490"/>
    </source>
</evidence>
<evidence type="ECO:0000256" key="3">
    <source>
        <dbReference type="ARBA" id="ARBA00022730"/>
    </source>
</evidence>
<dbReference type="HAMAP" id="MF_00765">
    <property type="entry name" value="DarP"/>
    <property type="match status" value="1"/>
</dbReference>
<keyword evidence="1 5" id="KW-0963">Cytoplasm</keyword>
<dbReference type="STRING" id="267212.GCA_001063965_00625"/>
<sequence>MAHNHRAAFYPRAADIAAKMPPLPQPTAQRKMSETDNEEWVSKTQMKKRMNDLQDLGMELTRLSDDTLKKIGLPEDLYQAVRDYKKITANGALKRQNQYIGRLMRETDPAPIRDFLARLKGENHAHNAFLQRVEHMRERLIGNDEAFTAFAADHPEADLSVLRTLIRNARKEKELGKPPKHFRALYQALKAAMEAQRPSENHISDGLQHPAE</sequence>
<comment type="subcellular location">
    <subcellularLocation>
        <location evidence="5">Cytoplasm</location>
    </subcellularLocation>
    <text evidence="5">Associates with late stage pre-50S ribosomal subunits.</text>
</comment>
<evidence type="ECO:0000256" key="4">
    <source>
        <dbReference type="ARBA" id="ARBA00022884"/>
    </source>
</evidence>
<feature type="region of interest" description="Disordered" evidence="6">
    <location>
        <begin position="193"/>
        <end position="212"/>
    </location>
</feature>
<evidence type="ECO:0000256" key="6">
    <source>
        <dbReference type="SAM" id="MobiDB-lite"/>
    </source>
</evidence>
<dbReference type="InterPro" id="IPR006839">
    <property type="entry name" value="DarP"/>
</dbReference>
<comment type="function">
    <text evidence="5">Member of a network of 50S ribosomal subunit biogenesis factors which assembles along the 30S-50S interface, preventing incorrect 23S rRNA structures from forming. Promotes peptidyl transferase center (PTC) maturation.</text>
</comment>
<name>F2BAJ7_9NEIS</name>
<dbReference type="AlphaFoldDB" id="F2BAJ7"/>
<reference evidence="7 8" key="1">
    <citation type="submission" date="2011-02" db="EMBL/GenBank/DDBJ databases">
        <authorList>
            <person name="Muzny D."/>
            <person name="Qin X."/>
            <person name="Deng J."/>
            <person name="Jiang H."/>
            <person name="Liu Y."/>
            <person name="Qu J."/>
            <person name="Song X.-Z."/>
            <person name="Zhang L."/>
            <person name="Thornton R."/>
            <person name="Coyle M."/>
            <person name="Francisco L."/>
            <person name="Jackson L."/>
            <person name="Javaid M."/>
            <person name="Korchina V."/>
            <person name="Kovar C."/>
            <person name="Mata R."/>
            <person name="Mathew T."/>
            <person name="Ngo R."/>
            <person name="Nguyen L."/>
            <person name="Nguyen N."/>
            <person name="Okwuonu G."/>
            <person name="Ongeri F."/>
            <person name="Pham C."/>
            <person name="Simmons D."/>
            <person name="Wilczek-Boney K."/>
            <person name="Hale W."/>
            <person name="Jakkamsetti A."/>
            <person name="Pham P."/>
            <person name="Ruth R."/>
            <person name="San Lucas F."/>
            <person name="Warren J."/>
            <person name="Zhang J."/>
            <person name="Zhao Z."/>
            <person name="Zhou C."/>
            <person name="Zhu D."/>
            <person name="Lee S."/>
            <person name="Bess C."/>
            <person name="Blankenburg K."/>
            <person name="Forbes L."/>
            <person name="Fu Q."/>
            <person name="Gubbala S."/>
            <person name="Hirani K."/>
            <person name="Jayaseelan J.C."/>
            <person name="Lara F."/>
            <person name="Munidasa M."/>
            <person name="Palculict T."/>
            <person name="Patil S."/>
            <person name="Pu L.-L."/>
            <person name="Saada N."/>
            <person name="Tang L."/>
            <person name="Weissenberger G."/>
            <person name="Zhu Y."/>
            <person name="Hemphill L."/>
            <person name="Shang Y."/>
            <person name="Youmans B."/>
            <person name="Ayvaz T."/>
            <person name="Ross M."/>
            <person name="Santibanez J."/>
            <person name="Aqrawi P."/>
            <person name="Gross S."/>
            <person name="Joshi V."/>
            <person name="Fowler G."/>
            <person name="Nazareth L."/>
            <person name="Reid J."/>
            <person name="Worley K."/>
            <person name="Petrosino J."/>
            <person name="Highlander S."/>
            <person name="Gibbs R."/>
        </authorList>
    </citation>
    <scope>NUCLEOTIDE SEQUENCE [LARGE SCALE GENOMIC DNA]</scope>
    <source>
        <strain evidence="7 8">ATCC BAA-1200</strain>
    </source>
</reference>
<dbReference type="GO" id="GO:1902626">
    <property type="term" value="P:assembly of large subunit precursor of preribosome"/>
    <property type="evidence" value="ECO:0007669"/>
    <property type="project" value="UniProtKB-UniRule"/>
</dbReference>
<dbReference type="Proteomes" id="UP000004105">
    <property type="component" value="Unassembled WGS sequence"/>
</dbReference>
<dbReference type="Pfam" id="PF04751">
    <property type="entry name" value="DarP"/>
    <property type="match status" value="1"/>
</dbReference>
<accession>F2BAJ7</accession>
<feature type="region of interest" description="Disordered" evidence="6">
    <location>
        <begin position="20"/>
        <end position="44"/>
    </location>
</feature>
<proteinExistence type="inferred from homology"/>
<dbReference type="EMBL" id="AFAY01000012">
    <property type="protein sequence ID" value="EGF11584.1"/>
    <property type="molecule type" value="Genomic_DNA"/>
</dbReference>
<evidence type="ECO:0000256" key="5">
    <source>
        <dbReference type="HAMAP-Rule" id="MF_00765"/>
    </source>
</evidence>
<dbReference type="CDD" id="cd16331">
    <property type="entry name" value="YjgA-like"/>
    <property type="match status" value="1"/>
</dbReference>
<dbReference type="GO" id="GO:0043022">
    <property type="term" value="F:ribosome binding"/>
    <property type="evidence" value="ECO:0007669"/>
    <property type="project" value="UniProtKB-UniRule"/>
</dbReference>
<dbReference type="InterPro" id="IPR023153">
    <property type="entry name" value="DarP_sf"/>
</dbReference>
<evidence type="ECO:0000313" key="7">
    <source>
        <dbReference type="EMBL" id="EGF11584.1"/>
    </source>
</evidence>
<keyword evidence="8" id="KW-1185">Reference proteome</keyword>
<dbReference type="HOGENOM" id="CLU_106757_1_0_4"/>
<dbReference type="PANTHER" id="PTHR38101">
    <property type="entry name" value="UPF0307 PROTEIN YJGA"/>
    <property type="match status" value="1"/>
</dbReference>
<dbReference type="PANTHER" id="PTHR38101:SF1">
    <property type="entry name" value="UPF0307 PROTEIN YJGA"/>
    <property type="match status" value="1"/>
</dbReference>